<sequence>MTANCFVLKVKISSPLTTVAIGIYATHADMVLNPPGVPSLLKAFNRILSSHHNLI</sequence>
<name>A0A1U9MFQ5_9HYPH</name>
<keyword evidence="2" id="KW-1185">Reference proteome</keyword>
<dbReference type="AlphaFoldDB" id="A0A1U9MFQ5"/>
<dbReference type="KEGG" id="bapi:BBC0122_005950"/>
<gene>
    <name evidence="1" type="ORF">BBC0122_005950</name>
</gene>
<organism evidence="1 2">
    <name type="scientific">Bartonella choladocola</name>
    <dbReference type="NCBI Taxonomy" id="2750995"/>
    <lineage>
        <taxon>Bacteria</taxon>
        <taxon>Pseudomonadati</taxon>
        <taxon>Pseudomonadota</taxon>
        <taxon>Alphaproteobacteria</taxon>
        <taxon>Hyphomicrobiales</taxon>
        <taxon>Bartonellaceae</taxon>
        <taxon>Bartonella</taxon>
    </lineage>
</organism>
<dbReference type="EMBL" id="CP015625">
    <property type="protein sequence ID" value="AQT46724.1"/>
    <property type="molecule type" value="Genomic_DNA"/>
</dbReference>
<accession>A0A1U9MFQ5</accession>
<dbReference type="Proteomes" id="UP000189632">
    <property type="component" value="Chromosome"/>
</dbReference>
<proteinExistence type="predicted"/>
<protein>
    <submittedName>
        <fullName evidence="1">Uncharacterized protein</fullName>
    </submittedName>
</protein>
<evidence type="ECO:0000313" key="2">
    <source>
        <dbReference type="Proteomes" id="UP000189632"/>
    </source>
</evidence>
<reference evidence="1 2" key="1">
    <citation type="submission" date="2016-11" db="EMBL/GenBank/DDBJ databases">
        <title>Comparative genomics of Bartonella apis.</title>
        <authorList>
            <person name="Engel P."/>
        </authorList>
    </citation>
    <scope>NUCLEOTIDE SEQUENCE [LARGE SCALE GENOMIC DNA]</scope>
    <source>
        <strain evidence="1 2">BBC0122</strain>
    </source>
</reference>
<evidence type="ECO:0000313" key="1">
    <source>
        <dbReference type="EMBL" id="AQT46724.1"/>
    </source>
</evidence>